<evidence type="ECO:0000313" key="8">
    <source>
        <dbReference type="EMBL" id="SNT72463.1"/>
    </source>
</evidence>
<proteinExistence type="inferred from homology"/>
<protein>
    <recommendedName>
        <fullName evidence="6">TVP38/TMEM64 family membrane protein</fullName>
    </recommendedName>
</protein>
<dbReference type="GO" id="GO:0005886">
    <property type="term" value="C:plasma membrane"/>
    <property type="evidence" value="ECO:0007669"/>
    <property type="project" value="UniProtKB-SubCell"/>
</dbReference>
<evidence type="ECO:0000256" key="3">
    <source>
        <dbReference type="ARBA" id="ARBA00022692"/>
    </source>
</evidence>
<dbReference type="OrthoDB" id="9814092at2"/>
<evidence type="ECO:0000256" key="4">
    <source>
        <dbReference type="ARBA" id="ARBA00022989"/>
    </source>
</evidence>
<dbReference type="EMBL" id="FZQA01000002">
    <property type="protein sequence ID" value="SNT72463.1"/>
    <property type="molecule type" value="Genomic_DNA"/>
</dbReference>
<sequence length="254" mass="27583">MFEFLRHLGRFLNSMDARAMTSLGVSAALLVFVILMFAYGQQWLHLDQEGKLTGLLARAANSPWALVGVISVYVLLALTGFPQILLFTATVLTFGPATGALYAWIATMASATFTFFLGHMLGGSWARRLGGERAQSMIDFLGRHGIMASGIIRVVPSAPFIVVNAAAGAAHIPLWKYWAGTGVGIIPKIALVAAIGALAPDQSILREGVHAVVAFFQSREPRDLALMALIIPAWLAFLLLMRRAYIRMRRKDGE</sequence>
<feature type="domain" description="VTT" evidence="7">
    <location>
        <begin position="81"/>
        <end position="197"/>
    </location>
</feature>
<feature type="transmembrane region" description="Helical" evidence="6">
    <location>
        <begin position="64"/>
        <end position="89"/>
    </location>
</feature>
<organism evidence="8 9">
    <name type="scientific">Amphiplicatus metriothermophilus</name>
    <dbReference type="NCBI Taxonomy" id="1519374"/>
    <lineage>
        <taxon>Bacteria</taxon>
        <taxon>Pseudomonadati</taxon>
        <taxon>Pseudomonadota</taxon>
        <taxon>Alphaproteobacteria</taxon>
        <taxon>Parvularculales</taxon>
        <taxon>Parvularculaceae</taxon>
        <taxon>Amphiplicatus</taxon>
    </lineage>
</organism>
<dbReference type="PANTHER" id="PTHR12677">
    <property type="entry name" value="GOLGI APPARATUS MEMBRANE PROTEIN TVP38-RELATED"/>
    <property type="match status" value="1"/>
</dbReference>
<feature type="transmembrane region" description="Helical" evidence="6">
    <location>
        <begin position="177"/>
        <end position="199"/>
    </location>
</feature>
<evidence type="ECO:0000313" key="9">
    <source>
        <dbReference type="Proteomes" id="UP000198346"/>
    </source>
</evidence>
<comment type="similarity">
    <text evidence="6">Belongs to the TVP38/TMEM64 family.</text>
</comment>
<feature type="transmembrane region" description="Helical" evidence="6">
    <location>
        <begin position="21"/>
        <end position="44"/>
    </location>
</feature>
<evidence type="ECO:0000256" key="2">
    <source>
        <dbReference type="ARBA" id="ARBA00022475"/>
    </source>
</evidence>
<dbReference type="AlphaFoldDB" id="A0A239PQY8"/>
<accession>A0A239PQY8</accession>
<gene>
    <name evidence="8" type="ORF">SAMN06297382_1508</name>
</gene>
<evidence type="ECO:0000256" key="6">
    <source>
        <dbReference type="RuleBase" id="RU366058"/>
    </source>
</evidence>
<reference evidence="8 9" key="1">
    <citation type="submission" date="2017-07" db="EMBL/GenBank/DDBJ databases">
        <authorList>
            <person name="Sun Z.S."/>
            <person name="Albrecht U."/>
            <person name="Echele G."/>
            <person name="Lee C.C."/>
        </authorList>
    </citation>
    <scope>NUCLEOTIDE SEQUENCE [LARGE SCALE GENOMIC DNA]</scope>
    <source>
        <strain evidence="8 9">CGMCC 1.12710</strain>
    </source>
</reference>
<keyword evidence="5 6" id="KW-0472">Membrane</keyword>
<feature type="transmembrane region" description="Helical" evidence="6">
    <location>
        <begin position="146"/>
        <end position="170"/>
    </location>
</feature>
<keyword evidence="9" id="KW-1185">Reference proteome</keyword>
<dbReference type="Pfam" id="PF09335">
    <property type="entry name" value="VTT_dom"/>
    <property type="match status" value="1"/>
</dbReference>
<feature type="transmembrane region" description="Helical" evidence="6">
    <location>
        <begin position="224"/>
        <end position="241"/>
    </location>
</feature>
<dbReference type="PANTHER" id="PTHR12677:SF59">
    <property type="entry name" value="GOLGI APPARATUS MEMBRANE PROTEIN TVP38-RELATED"/>
    <property type="match status" value="1"/>
</dbReference>
<dbReference type="Proteomes" id="UP000198346">
    <property type="component" value="Unassembled WGS sequence"/>
</dbReference>
<dbReference type="InterPro" id="IPR032816">
    <property type="entry name" value="VTT_dom"/>
</dbReference>
<evidence type="ECO:0000256" key="5">
    <source>
        <dbReference type="ARBA" id="ARBA00023136"/>
    </source>
</evidence>
<comment type="subcellular location">
    <subcellularLocation>
        <location evidence="1 6">Cell membrane</location>
        <topology evidence="1 6">Multi-pass membrane protein</topology>
    </subcellularLocation>
</comment>
<dbReference type="InterPro" id="IPR015414">
    <property type="entry name" value="TMEM64"/>
</dbReference>
<evidence type="ECO:0000256" key="1">
    <source>
        <dbReference type="ARBA" id="ARBA00004651"/>
    </source>
</evidence>
<keyword evidence="4 6" id="KW-1133">Transmembrane helix</keyword>
<feature type="transmembrane region" description="Helical" evidence="6">
    <location>
        <begin position="101"/>
        <end position="126"/>
    </location>
</feature>
<name>A0A239PQY8_9PROT</name>
<dbReference type="RefSeq" id="WP_089411946.1">
    <property type="nucleotide sequence ID" value="NZ_FZQA01000002.1"/>
</dbReference>
<evidence type="ECO:0000259" key="7">
    <source>
        <dbReference type="Pfam" id="PF09335"/>
    </source>
</evidence>
<keyword evidence="2 6" id="KW-1003">Cell membrane</keyword>
<keyword evidence="3 6" id="KW-0812">Transmembrane</keyword>